<dbReference type="KEGG" id="asoc:CB4_03689"/>
<dbReference type="SMART" id="SM00267">
    <property type="entry name" value="GGDEF"/>
    <property type="match status" value="1"/>
</dbReference>
<protein>
    <submittedName>
        <fullName evidence="1">Putative membrane protein YjcC</fullName>
    </submittedName>
</protein>
<dbReference type="Gene3D" id="3.20.20.450">
    <property type="entry name" value="EAL domain"/>
    <property type="match status" value="1"/>
</dbReference>
<reference evidence="1 2" key="1">
    <citation type="submission" date="2015-12" db="EMBL/GenBank/DDBJ databases">
        <title>Genome sequence of Aneurinibacillus soli.</title>
        <authorList>
            <person name="Lee J.S."/>
            <person name="Lee K.C."/>
            <person name="Kim K.K."/>
            <person name="Lee B.W."/>
        </authorList>
    </citation>
    <scope>NUCLEOTIDE SEQUENCE [LARGE SCALE GENOMIC DNA]</scope>
    <source>
        <strain evidence="1 2">CB4</strain>
    </source>
</reference>
<dbReference type="InterPro" id="IPR001633">
    <property type="entry name" value="EAL_dom"/>
</dbReference>
<dbReference type="Proteomes" id="UP000217696">
    <property type="component" value="Chromosome"/>
</dbReference>
<dbReference type="SUPFAM" id="SSF55073">
    <property type="entry name" value="Nucleotide cyclase"/>
    <property type="match status" value="1"/>
</dbReference>
<organism evidence="1 2">
    <name type="scientific">Aneurinibacillus soli</name>
    <dbReference type="NCBI Taxonomy" id="1500254"/>
    <lineage>
        <taxon>Bacteria</taxon>
        <taxon>Bacillati</taxon>
        <taxon>Bacillota</taxon>
        <taxon>Bacilli</taxon>
        <taxon>Bacillales</taxon>
        <taxon>Paenibacillaceae</taxon>
        <taxon>Aneurinibacillus group</taxon>
        <taxon>Aneurinibacillus</taxon>
    </lineage>
</organism>
<dbReference type="InterPro" id="IPR029787">
    <property type="entry name" value="Nucleotide_cyclase"/>
</dbReference>
<dbReference type="PROSITE" id="PS50883">
    <property type="entry name" value="EAL"/>
    <property type="match status" value="1"/>
</dbReference>
<dbReference type="CDD" id="cd01949">
    <property type="entry name" value="GGDEF"/>
    <property type="match status" value="1"/>
</dbReference>
<dbReference type="InterPro" id="IPR043128">
    <property type="entry name" value="Rev_trsase/Diguanyl_cyclase"/>
</dbReference>
<dbReference type="PROSITE" id="PS50887">
    <property type="entry name" value="GGDEF"/>
    <property type="match status" value="2"/>
</dbReference>
<evidence type="ECO:0000313" key="1">
    <source>
        <dbReference type="EMBL" id="BAU29489.1"/>
    </source>
</evidence>
<dbReference type="SUPFAM" id="SSF54631">
    <property type="entry name" value="CBS-domain pair"/>
    <property type="match status" value="1"/>
</dbReference>
<evidence type="ECO:0000313" key="2">
    <source>
        <dbReference type="Proteomes" id="UP000217696"/>
    </source>
</evidence>
<dbReference type="InterPro" id="IPR000160">
    <property type="entry name" value="GGDEF_dom"/>
</dbReference>
<sequence>MLPFLKRLRKKANPFVYTDQRMQVKKLLEAELAQSRHVVLLYLDIIKLSEIEAKFGQLVTSRVLQQMDHALLAACRQVMEPPVRLIAVQKLWGDDYAVYISAKHEVSDIFLHGLCVDLKQEVERELNRQLTYSHMSEVSVHIGYANVSGAELSKEMYSSVKFASQMAKYELMSNEFKHMQQFRTIMEKEDIHTVLQPIVSLKTGVPLGWESLVRGPEGSPFYSPGPLFSFAEQTGRSFQLESMCRRKAIDRLQEMHPSAKLFINLDARSIDDPFLLRGHVFKLMEEYQLNPHNIVFEITERHAIKNFESFRTVIQEYRKKGYLIAVDDAGAGYSSLEAIAEIYPDYIKLDMALIRNIDSDPVKQALVETFVQFANKVKCRIIGEGIETEKELETLIQLGVDYGQGYWLGRPKREFAPTNDEAINKIRELEQERQPIVLDESTNRVGDIVMSTICVNKEASVREVHHILERNTRIDSIVVLDGQKPKGLIMRFQLYRVLGGQYGVPLYYEKSVAQIMNNSPLVVDSRQNIEKVAKLSMERESFHLYDVIIVTEKENYIGVVSVQSLLDRLAKARLEIAAVSNPLTGLPGNLRIEREIASRLSQAELFMVLYCDLDKFKWFNDQYGFETGDEIIRRTAQMMATAIRVTGSKGSFLGHIGGDDFILIGPPAEIEGIVAYILEYFSSHFVEFEQRGEGGKPVLSISLAAVRCEPGKYSTANQVAEMAAKVKKAAKQISGTSFVEDCELAQSMPH</sequence>
<dbReference type="RefSeq" id="WP_231956276.1">
    <property type="nucleotide sequence ID" value="NZ_AP017312.1"/>
</dbReference>
<dbReference type="EMBL" id="AP017312">
    <property type="protein sequence ID" value="BAU29489.1"/>
    <property type="molecule type" value="Genomic_DNA"/>
</dbReference>
<dbReference type="InterPro" id="IPR046342">
    <property type="entry name" value="CBS_dom_sf"/>
</dbReference>
<accession>A0A0U5B0I4</accession>
<proteinExistence type="predicted"/>
<dbReference type="Gene3D" id="3.10.580.10">
    <property type="entry name" value="CBS-domain"/>
    <property type="match status" value="1"/>
</dbReference>
<dbReference type="NCBIfam" id="TIGR00254">
    <property type="entry name" value="GGDEF"/>
    <property type="match status" value="1"/>
</dbReference>
<gene>
    <name evidence="1" type="primary">yjcC_2</name>
    <name evidence="1" type="ORF">CB4_03689</name>
</gene>
<dbReference type="CDD" id="cd01948">
    <property type="entry name" value="EAL"/>
    <property type="match status" value="1"/>
</dbReference>
<dbReference type="SMART" id="SM00116">
    <property type="entry name" value="CBS"/>
    <property type="match status" value="2"/>
</dbReference>
<dbReference type="Pfam" id="PF00990">
    <property type="entry name" value="GGDEF"/>
    <property type="match status" value="1"/>
</dbReference>
<dbReference type="InterPro" id="IPR000644">
    <property type="entry name" value="CBS_dom"/>
</dbReference>
<dbReference type="SMART" id="SM00052">
    <property type="entry name" value="EAL"/>
    <property type="match status" value="1"/>
</dbReference>
<dbReference type="InterPro" id="IPR050706">
    <property type="entry name" value="Cyclic-di-GMP_PDE-like"/>
</dbReference>
<dbReference type="PANTHER" id="PTHR33121">
    <property type="entry name" value="CYCLIC DI-GMP PHOSPHODIESTERASE PDEF"/>
    <property type="match status" value="1"/>
</dbReference>
<dbReference type="GO" id="GO:0071111">
    <property type="term" value="F:cyclic-guanylate-specific phosphodiesterase activity"/>
    <property type="evidence" value="ECO:0007669"/>
    <property type="project" value="InterPro"/>
</dbReference>
<dbReference type="Pfam" id="PF00571">
    <property type="entry name" value="CBS"/>
    <property type="match status" value="2"/>
</dbReference>
<dbReference type="SUPFAM" id="SSF141868">
    <property type="entry name" value="EAL domain-like"/>
    <property type="match status" value="1"/>
</dbReference>
<keyword evidence="2" id="KW-1185">Reference proteome</keyword>
<dbReference type="PANTHER" id="PTHR33121:SF76">
    <property type="entry name" value="SIGNALING PROTEIN"/>
    <property type="match status" value="1"/>
</dbReference>
<name>A0A0U5B0I4_9BACL</name>
<dbReference type="Gene3D" id="3.30.70.270">
    <property type="match status" value="2"/>
</dbReference>
<dbReference type="AlphaFoldDB" id="A0A0U5B0I4"/>
<dbReference type="InterPro" id="IPR035919">
    <property type="entry name" value="EAL_sf"/>
</dbReference>
<dbReference type="Pfam" id="PF00563">
    <property type="entry name" value="EAL"/>
    <property type="match status" value="1"/>
</dbReference>